<dbReference type="PANTHER" id="PTHR21315">
    <property type="entry name" value="APRATAXIN AND PNK-LIKE FACTOR-RELATED"/>
    <property type="match status" value="1"/>
</dbReference>
<dbReference type="Proteomes" id="UP001374579">
    <property type="component" value="Unassembled WGS sequence"/>
</dbReference>
<dbReference type="GO" id="GO:0003950">
    <property type="term" value="F:NAD+ poly-ADP-ribosyltransferase activity"/>
    <property type="evidence" value="ECO:0007669"/>
    <property type="project" value="UniProtKB-UniRule"/>
</dbReference>
<keyword evidence="1" id="KW-0520">NAD</keyword>
<feature type="domain" description="BRCT" evidence="4">
    <location>
        <begin position="429"/>
        <end position="518"/>
    </location>
</feature>
<dbReference type="SUPFAM" id="SSF56399">
    <property type="entry name" value="ADP-ribosylation"/>
    <property type="match status" value="1"/>
</dbReference>
<dbReference type="PROSITE" id="PS51059">
    <property type="entry name" value="PARP_CATALYTIC"/>
    <property type="match status" value="1"/>
</dbReference>
<dbReference type="InterPro" id="IPR019406">
    <property type="entry name" value="APLF_PBZ"/>
</dbReference>
<name>A0AAN9BS71_9CAEN</name>
<feature type="coiled-coil region" evidence="2">
    <location>
        <begin position="145"/>
        <end position="179"/>
    </location>
</feature>
<dbReference type="Gene3D" id="3.90.228.10">
    <property type="match status" value="1"/>
</dbReference>
<evidence type="ECO:0000256" key="3">
    <source>
        <dbReference type="SAM" id="MobiDB-lite"/>
    </source>
</evidence>
<dbReference type="EC" id="2.4.2.-" evidence="1"/>
<feature type="domain" description="PARP catalytic" evidence="5">
    <location>
        <begin position="204"/>
        <end position="410"/>
    </location>
</feature>
<proteinExistence type="predicted"/>
<protein>
    <recommendedName>
        <fullName evidence="1">Poly [ADP-ribose] polymerase</fullName>
        <shortName evidence="1">PARP</shortName>
        <ecNumber evidence="1">2.4.2.-</ecNumber>
    </recommendedName>
</protein>
<gene>
    <name evidence="6" type="ORF">V1264_014268</name>
</gene>
<organism evidence="6 7">
    <name type="scientific">Littorina saxatilis</name>
    <dbReference type="NCBI Taxonomy" id="31220"/>
    <lineage>
        <taxon>Eukaryota</taxon>
        <taxon>Metazoa</taxon>
        <taxon>Spiralia</taxon>
        <taxon>Lophotrochozoa</taxon>
        <taxon>Mollusca</taxon>
        <taxon>Gastropoda</taxon>
        <taxon>Caenogastropoda</taxon>
        <taxon>Littorinimorpha</taxon>
        <taxon>Littorinoidea</taxon>
        <taxon>Littorinidae</taxon>
        <taxon>Littorina</taxon>
    </lineage>
</organism>
<dbReference type="Gene3D" id="3.40.50.10190">
    <property type="entry name" value="BRCT domain"/>
    <property type="match status" value="1"/>
</dbReference>
<sequence length="523" mass="58944">MATAAKKAKVDSTTPSTKVCPYGVACYRKNPAHFAEFSHPKDGASTSKLDASLDSAAASVGSSAFPPCMYGAKCYRKNLLHFAEYSHPTAGPTSDPTDSDGGDTDVYDSDDDKETKKDKNDILNRGMSLVKSFSQMTEQERKELIQKAFEVKQKLQEELAATKKKMEQKDKELNRLQEEVNKGILLVEGEEEAMKGDKTVYFPLVPERDYKEGSADQIHFRLAESQFYRLISGAGLSTFRVTKVEYVVTPDHVKRFKTAKEKLHKERGEDMACSVLAFHGTDEKNITLICEKGFKVPGESGFHHKTDTGWYGAGVYFSEYPSYSMSYISGSTKLLLCQVLPGKVYNCPGLIHGAKLQKGYDSHMSPCKKELIIFNSHHILPCYVVHYTSASSEFKYKKFTRETKRKYAKAFETSSEELKKKRTKAFKAPKSNVLNGLTVKYIGPKSEETEFYKLVMKHMGTKAANYNTNNLIVAHKARNEKNKVVQSAMEQDVPVVTEEYLFDCILQKKQLEQEPYLHELYGS</sequence>
<dbReference type="GO" id="GO:0003906">
    <property type="term" value="F:DNA-(apurinic or apyrimidinic site) endonuclease activity"/>
    <property type="evidence" value="ECO:0007669"/>
    <property type="project" value="InterPro"/>
</dbReference>
<evidence type="ECO:0000313" key="7">
    <source>
        <dbReference type="Proteomes" id="UP001374579"/>
    </source>
</evidence>
<keyword evidence="1" id="KW-0808">Transferase</keyword>
<dbReference type="GO" id="GO:0005634">
    <property type="term" value="C:nucleus"/>
    <property type="evidence" value="ECO:0007669"/>
    <property type="project" value="TreeGrafter"/>
</dbReference>
<feature type="compositionally biased region" description="Acidic residues" evidence="3">
    <location>
        <begin position="97"/>
        <end position="112"/>
    </location>
</feature>
<dbReference type="GO" id="GO:0006302">
    <property type="term" value="P:double-strand break repair"/>
    <property type="evidence" value="ECO:0007669"/>
    <property type="project" value="InterPro"/>
</dbReference>
<comment type="caution">
    <text evidence="6">The sequence shown here is derived from an EMBL/GenBank/DDBJ whole genome shotgun (WGS) entry which is preliminary data.</text>
</comment>
<dbReference type="EMBL" id="JBAMIC010000003">
    <property type="protein sequence ID" value="KAK7110384.1"/>
    <property type="molecule type" value="Genomic_DNA"/>
</dbReference>
<evidence type="ECO:0000313" key="6">
    <source>
        <dbReference type="EMBL" id="KAK7110384.1"/>
    </source>
</evidence>
<dbReference type="AlphaFoldDB" id="A0AAN9BS71"/>
<dbReference type="InterPro" id="IPR001357">
    <property type="entry name" value="BRCT_dom"/>
</dbReference>
<evidence type="ECO:0000259" key="4">
    <source>
        <dbReference type="PROSITE" id="PS50172"/>
    </source>
</evidence>
<keyword evidence="1" id="KW-0328">Glycosyltransferase</keyword>
<dbReference type="InterPro" id="IPR039253">
    <property type="entry name" value="APLF"/>
</dbReference>
<accession>A0AAN9BS71</accession>
<dbReference type="SUPFAM" id="SSF52113">
    <property type="entry name" value="BRCT domain"/>
    <property type="match status" value="1"/>
</dbReference>
<feature type="region of interest" description="Disordered" evidence="3">
    <location>
        <begin position="89"/>
        <end position="120"/>
    </location>
</feature>
<evidence type="ECO:0000256" key="1">
    <source>
        <dbReference type="RuleBase" id="RU362114"/>
    </source>
</evidence>
<evidence type="ECO:0000259" key="5">
    <source>
        <dbReference type="PROSITE" id="PS51059"/>
    </source>
</evidence>
<dbReference type="PROSITE" id="PS50172">
    <property type="entry name" value="BRCT"/>
    <property type="match status" value="1"/>
</dbReference>
<evidence type="ECO:0000256" key="2">
    <source>
        <dbReference type="SAM" id="Coils"/>
    </source>
</evidence>
<keyword evidence="2" id="KW-0175">Coiled coil</keyword>
<dbReference type="SMART" id="SM00292">
    <property type="entry name" value="BRCT"/>
    <property type="match status" value="1"/>
</dbReference>
<reference evidence="6 7" key="1">
    <citation type="submission" date="2024-02" db="EMBL/GenBank/DDBJ databases">
        <title>Chromosome-scale genome assembly of the rough periwinkle Littorina saxatilis.</title>
        <authorList>
            <person name="De Jode A."/>
            <person name="Faria R."/>
            <person name="Formenti G."/>
            <person name="Sims Y."/>
            <person name="Smith T.P."/>
            <person name="Tracey A."/>
            <person name="Wood J.M.D."/>
            <person name="Zagrodzka Z.B."/>
            <person name="Johannesson K."/>
            <person name="Butlin R.K."/>
            <person name="Leder E.H."/>
        </authorList>
    </citation>
    <scope>NUCLEOTIDE SEQUENCE [LARGE SCALE GENOMIC DNA]</scope>
    <source>
        <strain evidence="6">Snail1</strain>
        <tissue evidence="6">Muscle</tissue>
    </source>
</reference>
<keyword evidence="7" id="KW-1185">Reference proteome</keyword>
<dbReference type="Pfam" id="PF10283">
    <property type="entry name" value="zf-CCHH"/>
    <property type="match status" value="2"/>
</dbReference>
<dbReference type="InterPro" id="IPR036420">
    <property type="entry name" value="BRCT_dom_sf"/>
</dbReference>
<dbReference type="GO" id="GO:0008408">
    <property type="term" value="F:3'-5' exonuclease activity"/>
    <property type="evidence" value="ECO:0007669"/>
    <property type="project" value="InterPro"/>
</dbReference>
<dbReference type="GO" id="GO:0035861">
    <property type="term" value="C:site of double-strand break"/>
    <property type="evidence" value="ECO:0007669"/>
    <property type="project" value="TreeGrafter"/>
</dbReference>
<dbReference type="PANTHER" id="PTHR21315:SF3">
    <property type="entry name" value="PARP DOMAIN-CONTAINING PROTEIN"/>
    <property type="match status" value="1"/>
</dbReference>
<dbReference type="InterPro" id="IPR012317">
    <property type="entry name" value="Poly(ADP-ribose)pol_cat_dom"/>
</dbReference>
<dbReference type="Pfam" id="PF00644">
    <property type="entry name" value="PARP"/>
    <property type="match status" value="1"/>
</dbReference>